<dbReference type="Pfam" id="PF01323">
    <property type="entry name" value="DSBA"/>
    <property type="match status" value="1"/>
</dbReference>
<dbReference type="InterPro" id="IPR036249">
    <property type="entry name" value="Thioredoxin-like_sf"/>
</dbReference>
<dbReference type="EMBL" id="BAABAZ010000012">
    <property type="protein sequence ID" value="GAA4285563.1"/>
    <property type="molecule type" value="Genomic_DNA"/>
</dbReference>
<gene>
    <name evidence="2" type="ORF">GCM10022261_30940</name>
</gene>
<protein>
    <submittedName>
        <fullName evidence="2">DsbA family oxidoreductase</fullName>
    </submittedName>
</protein>
<accession>A0ABP8ENQ4</accession>
<name>A0ABP8ENQ4_9MICO</name>
<evidence type="ECO:0000313" key="2">
    <source>
        <dbReference type="EMBL" id="GAA4285563.1"/>
    </source>
</evidence>
<dbReference type="RefSeq" id="WP_336885228.1">
    <property type="nucleotide sequence ID" value="NZ_BAABAZ010000012.1"/>
</dbReference>
<sequence length="243" mass="25934">MTLRVDIWSDIACPWCRIGKARFDTALAGFAHRDDVDVVWHSYVLDPDLPERFEGNEIDYLSERKGMPREQVLAMTSHVAEQGAGEGLHFDFAAVVPASSLKAHALLKFAEAKGADVGALEDALFEAHFSAGEVISDEDFLAATGAAVGLDADEVRTALTDPTVARAVQADRDAAAQMGISGVPFFVLDQQYGISGAQPSELFSQALEQVWQENHAGPKLKTFAGQQDAQACGPDGCAVPGSD</sequence>
<keyword evidence="3" id="KW-1185">Reference proteome</keyword>
<evidence type="ECO:0000313" key="3">
    <source>
        <dbReference type="Proteomes" id="UP001501586"/>
    </source>
</evidence>
<evidence type="ECO:0000259" key="1">
    <source>
        <dbReference type="Pfam" id="PF01323"/>
    </source>
</evidence>
<dbReference type="Proteomes" id="UP001501586">
    <property type="component" value="Unassembled WGS sequence"/>
</dbReference>
<dbReference type="Gene3D" id="3.40.30.10">
    <property type="entry name" value="Glutaredoxin"/>
    <property type="match status" value="1"/>
</dbReference>
<dbReference type="SUPFAM" id="SSF52833">
    <property type="entry name" value="Thioredoxin-like"/>
    <property type="match status" value="1"/>
</dbReference>
<dbReference type="PANTHER" id="PTHR13887">
    <property type="entry name" value="GLUTATHIONE S-TRANSFERASE KAPPA"/>
    <property type="match status" value="1"/>
</dbReference>
<reference evidence="3" key="1">
    <citation type="journal article" date="2019" name="Int. J. Syst. Evol. Microbiol.">
        <title>The Global Catalogue of Microorganisms (GCM) 10K type strain sequencing project: providing services to taxonomists for standard genome sequencing and annotation.</title>
        <authorList>
            <consortium name="The Broad Institute Genomics Platform"/>
            <consortium name="The Broad Institute Genome Sequencing Center for Infectious Disease"/>
            <person name="Wu L."/>
            <person name="Ma J."/>
        </authorList>
    </citation>
    <scope>NUCLEOTIDE SEQUENCE [LARGE SCALE GENOMIC DNA]</scope>
    <source>
        <strain evidence="3">JCM 17458</strain>
    </source>
</reference>
<organism evidence="2 3">
    <name type="scientific">Brevibacterium daeguense</name>
    <dbReference type="NCBI Taxonomy" id="909936"/>
    <lineage>
        <taxon>Bacteria</taxon>
        <taxon>Bacillati</taxon>
        <taxon>Actinomycetota</taxon>
        <taxon>Actinomycetes</taxon>
        <taxon>Micrococcales</taxon>
        <taxon>Brevibacteriaceae</taxon>
        <taxon>Brevibacterium</taxon>
    </lineage>
</organism>
<dbReference type="InterPro" id="IPR001853">
    <property type="entry name" value="DSBA-like_thioredoxin_dom"/>
</dbReference>
<proteinExistence type="predicted"/>
<comment type="caution">
    <text evidence="2">The sequence shown here is derived from an EMBL/GenBank/DDBJ whole genome shotgun (WGS) entry which is preliminary data.</text>
</comment>
<dbReference type="CDD" id="cd03024">
    <property type="entry name" value="DsbA_FrnE"/>
    <property type="match status" value="1"/>
</dbReference>
<feature type="domain" description="DSBA-like thioredoxin" evidence="1">
    <location>
        <begin position="4"/>
        <end position="207"/>
    </location>
</feature>
<dbReference type="PANTHER" id="PTHR13887:SF41">
    <property type="entry name" value="THIOREDOXIN SUPERFAMILY PROTEIN"/>
    <property type="match status" value="1"/>
</dbReference>